<gene>
    <name evidence="9" type="ORF">DW016_05170</name>
</gene>
<dbReference type="Gene3D" id="2.40.30.40">
    <property type="entry name" value="Peptidase M42, domain 2"/>
    <property type="match status" value="1"/>
</dbReference>
<evidence type="ECO:0000256" key="7">
    <source>
        <dbReference type="PIRSR" id="PIRSR001123-1"/>
    </source>
</evidence>
<keyword evidence="2" id="KW-0031">Aminopeptidase</keyword>
<keyword evidence="3" id="KW-0645">Protease</keyword>
<sequence>METEFLKNILKSISVSGYEEPLQNIVREEMQNVADEIREDEMHNLVCVANPDSPVRILLSAHADEIGLMISNITEDGRLQVVDRGGVVVPTYPGQQVIVKTKEREIPGVVEAYRGLFEKQGMSTKDLKIDIGAKDRKDALRYVKPGDPVVPDTHIRTLANGRITSRALDDRIGVYIIMEALKRAKERGCTSGIYAASTTGEETTKTGAYWCSARIHPTLAVVVDVTYTSDCLGMDPAEMGQVELGKGPVLCYSPIVAKELNEKMERTAKKANIPVQWEVASRLSYTDADKIHFSNEGVPVVLVSVPLRYMHMPCEVADLSDVEHCIELIARFLA</sequence>
<evidence type="ECO:0000313" key="9">
    <source>
        <dbReference type="EMBL" id="RGE88897.1"/>
    </source>
</evidence>
<organism evidence="9 10">
    <name type="scientific">Sellimonas intestinalis</name>
    <dbReference type="NCBI Taxonomy" id="1653434"/>
    <lineage>
        <taxon>Bacteria</taxon>
        <taxon>Bacillati</taxon>
        <taxon>Bacillota</taxon>
        <taxon>Clostridia</taxon>
        <taxon>Lachnospirales</taxon>
        <taxon>Lachnospiraceae</taxon>
        <taxon>Sellimonas</taxon>
    </lineage>
</organism>
<dbReference type="SUPFAM" id="SSF101821">
    <property type="entry name" value="Aminopeptidase/glucanase lid domain"/>
    <property type="match status" value="1"/>
</dbReference>
<evidence type="ECO:0000256" key="8">
    <source>
        <dbReference type="PIRSR" id="PIRSR001123-2"/>
    </source>
</evidence>
<comment type="similarity">
    <text evidence="1 6">Belongs to the peptidase M42 family.</text>
</comment>
<feature type="binding site" evidence="8">
    <location>
        <position position="224"/>
    </location>
    <ligand>
        <name>Zn(2+)</name>
        <dbReference type="ChEBI" id="CHEBI:29105"/>
        <label>1</label>
    </ligand>
</feature>
<keyword evidence="4 8" id="KW-0479">Metal-binding</keyword>
<feature type="binding site" evidence="8">
    <location>
        <position position="169"/>
    </location>
    <ligand>
        <name>Zn(2+)</name>
        <dbReference type="ChEBI" id="CHEBI:29105"/>
        <label>2</label>
    </ligand>
</feature>
<comment type="caution">
    <text evidence="9">The sequence shown here is derived from an EMBL/GenBank/DDBJ whole genome shotgun (WGS) entry which is preliminary data.</text>
</comment>
<dbReference type="AlphaFoldDB" id="A0A3E3K4A4"/>
<proteinExistence type="inferred from homology"/>
<dbReference type="Pfam" id="PF05343">
    <property type="entry name" value="Peptidase_M42"/>
    <property type="match status" value="1"/>
</dbReference>
<keyword evidence="10" id="KW-1185">Reference proteome</keyword>
<evidence type="ECO:0000256" key="1">
    <source>
        <dbReference type="ARBA" id="ARBA00006272"/>
    </source>
</evidence>
<name>A0A3E3K4A4_9FIRM</name>
<dbReference type="GO" id="GO:0006508">
    <property type="term" value="P:proteolysis"/>
    <property type="evidence" value="ECO:0007669"/>
    <property type="project" value="UniProtKB-KW"/>
</dbReference>
<dbReference type="Proteomes" id="UP000261080">
    <property type="component" value="Unassembled WGS sequence"/>
</dbReference>
<dbReference type="InterPro" id="IPR023367">
    <property type="entry name" value="Peptidase_M42_dom2"/>
</dbReference>
<evidence type="ECO:0000256" key="6">
    <source>
        <dbReference type="PIRNR" id="PIRNR001123"/>
    </source>
</evidence>
<reference evidence="9 10" key="1">
    <citation type="submission" date="2018-08" db="EMBL/GenBank/DDBJ databases">
        <title>A genome reference for cultivated species of the human gut microbiota.</title>
        <authorList>
            <person name="Zou Y."/>
            <person name="Xue W."/>
            <person name="Luo G."/>
        </authorList>
    </citation>
    <scope>NUCLEOTIDE SEQUENCE [LARGE SCALE GENOMIC DNA]</scope>
    <source>
        <strain evidence="9 10">AF37-2AT</strain>
    </source>
</reference>
<feature type="binding site" evidence="8">
    <location>
        <position position="311"/>
    </location>
    <ligand>
        <name>Zn(2+)</name>
        <dbReference type="ChEBI" id="CHEBI:29105"/>
        <label>2</label>
    </ligand>
</feature>
<dbReference type="GO" id="GO:0004177">
    <property type="term" value="F:aminopeptidase activity"/>
    <property type="evidence" value="ECO:0007669"/>
    <property type="project" value="UniProtKB-UniRule"/>
</dbReference>
<dbReference type="PANTHER" id="PTHR32481:SF0">
    <property type="entry name" value="AMINOPEPTIDASE YPDE-RELATED"/>
    <property type="match status" value="1"/>
</dbReference>
<comment type="cofactor">
    <cofactor evidence="8">
        <name>a divalent metal cation</name>
        <dbReference type="ChEBI" id="CHEBI:60240"/>
    </cofactor>
    <text evidence="8">Binds 2 divalent metal cations per subunit.</text>
</comment>
<protein>
    <submittedName>
        <fullName evidence="9">M42 family peptidase</fullName>
    </submittedName>
</protein>
<evidence type="ECO:0000256" key="4">
    <source>
        <dbReference type="ARBA" id="ARBA00022723"/>
    </source>
</evidence>
<feature type="binding site" evidence="8">
    <location>
        <position position="169"/>
    </location>
    <ligand>
        <name>Zn(2+)</name>
        <dbReference type="ChEBI" id="CHEBI:29105"/>
        <label>1</label>
    </ligand>
</feature>
<dbReference type="SUPFAM" id="SSF53187">
    <property type="entry name" value="Zn-dependent exopeptidases"/>
    <property type="match status" value="1"/>
</dbReference>
<feature type="binding site" evidence="8">
    <location>
        <position position="62"/>
    </location>
    <ligand>
        <name>Zn(2+)</name>
        <dbReference type="ChEBI" id="CHEBI:29105"/>
        <label>1</label>
    </ligand>
</feature>
<dbReference type="RefSeq" id="WP_053769490.1">
    <property type="nucleotide sequence ID" value="NZ_BAABYU010000002.1"/>
</dbReference>
<evidence type="ECO:0000313" key="10">
    <source>
        <dbReference type="Proteomes" id="UP000261080"/>
    </source>
</evidence>
<accession>A0A3E3K4A4</accession>
<dbReference type="InterPro" id="IPR008007">
    <property type="entry name" value="Peptidase_M42"/>
</dbReference>
<evidence type="ECO:0000256" key="2">
    <source>
        <dbReference type="ARBA" id="ARBA00022438"/>
    </source>
</evidence>
<dbReference type="OrthoDB" id="9772053at2"/>
<feature type="active site" description="Proton acceptor" evidence="7">
    <location>
        <position position="201"/>
    </location>
</feature>
<dbReference type="PANTHER" id="PTHR32481">
    <property type="entry name" value="AMINOPEPTIDASE"/>
    <property type="match status" value="1"/>
</dbReference>
<dbReference type="Gene3D" id="3.40.630.10">
    <property type="entry name" value="Zn peptidases"/>
    <property type="match status" value="1"/>
</dbReference>
<dbReference type="PIRSF" id="PIRSF001123">
    <property type="entry name" value="PepA_GA"/>
    <property type="match status" value="1"/>
</dbReference>
<keyword evidence="5" id="KW-0378">Hydrolase</keyword>
<dbReference type="InterPro" id="IPR051464">
    <property type="entry name" value="Peptidase_M42_aminopept"/>
</dbReference>
<evidence type="ECO:0000256" key="5">
    <source>
        <dbReference type="ARBA" id="ARBA00022801"/>
    </source>
</evidence>
<dbReference type="GO" id="GO:0046872">
    <property type="term" value="F:metal ion binding"/>
    <property type="evidence" value="ECO:0007669"/>
    <property type="project" value="UniProtKB-UniRule"/>
</dbReference>
<dbReference type="EMBL" id="QVLX01000002">
    <property type="protein sequence ID" value="RGE88897.1"/>
    <property type="molecule type" value="Genomic_DNA"/>
</dbReference>
<dbReference type="GeneID" id="97193799"/>
<feature type="binding site" evidence="8">
    <location>
        <position position="202"/>
    </location>
    <ligand>
        <name>Zn(2+)</name>
        <dbReference type="ChEBI" id="CHEBI:29105"/>
        <label>2</label>
    </ligand>
</feature>
<evidence type="ECO:0000256" key="3">
    <source>
        <dbReference type="ARBA" id="ARBA00022670"/>
    </source>
</evidence>